<gene>
    <name evidence="5 6" type="primary">rpmG</name>
    <name evidence="6" type="ORF">ISN26_02015</name>
</gene>
<evidence type="ECO:0000256" key="4">
    <source>
        <dbReference type="ARBA" id="ARBA00035176"/>
    </source>
</evidence>
<sequence length="56" mass="6782">MGQKRKRERIKLESSLGTGYFYVTTKNRKLKPDKIEIRRYDPIARKHCVFVEKKIK</sequence>
<evidence type="ECO:0000256" key="5">
    <source>
        <dbReference type="HAMAP-Rule" id="MF_00294"/>
    </source>
</evidence>
<proteinExistence type="inferred from homology"/>
<comment type="similarity">
    <text evidence="1 5">Belongs to the bacterial ribosomal protein bL33 family.</text>
</comment>
<dbReference type="HAMAP" id="MF_00294">
    <property type="entry name" value="Ribosomal_bL33"/>
    <property type="match status" value="1"/>
</dbReference>
<evidence type="ECO:0000313" key="7">
    <source>
        <dbReference type="Proteomes" id="UP000604381"/>
    </source>
</evidence>
<dbReference type="AlphaFoldDB" id="A0A930XW96"/>
<dbReference type="NCBIfam" id="NF001860">
    <property type="entry name" value="PRK00595.1"/>
    <property type="match status" value="1"/>
</dbReference>
<dbReference type="SUPFAM" id="SSF57829">
    <property type="entry name" value="Zn-binding ribosomal proteins"/>
    <property type="match status" value="1"/>
</dbReference>
<dbReference type="EMBL" id="JADHEI010000028">
    <property type="protein sequence ID" value="MBF2734857.1"/>
    <property type="molecule type" value="Genomic_DNA"/>
</dbReference>
<dbReference type="GO" id="GO:0006412">
    <property type="term" value="P:translation"/>
    <property type="evidence" value="ECO:0007669"/>
    <property type="project" value="UniProtKB-UniRule"/>
</dbReference>
<keyword evidence="7" id="KW-1185">Reference proteome</keyword>
<dbReference type="NCBIfam" id="TIGR01023">
    <property type="entry name" value="rpmG_bact"/>
    <property type="match status" value="1"/>
</dbReference>
<evidence type="ECO:0000256" key="1">
    <source>
        <dbReference type="ARBA" id="ARBA00007596"/>
    </source>
</evidence>
<accession>A0A930XW96</accession>
<dbReference type="PANTHER" id="PTHR15238">
    <property type="entry name" value="54S RIBOSOMAL PROTEIN L39, MITOCHONDRIAL"/>
    <property type="match status" value="1"/>
</dbReference>
<keyword evidence="3 5" id="KW-0687">Ribonucleoprotein</keyword>
<organism evidence="6 7">
    <name type="scientific">Candidatus Amphirhobacter heronislandensis</name>
    <dbReference type="NCBI Taxonomy" id="1732024"/>
    <lineage>
        <taxon>Bacteria</taxon>
        <taxon>Pseudomonadati</taxon>
        <taxon>Pseudomonadota</taxon>
        <taxon>Gammaproteobacteria</taxon>
        <taxon>Candidatus Tethybacterales</taxon>
        <taxon>Candidatus Tethybacteraceae</taxon>
        <taxon>Candidatus Amphirhobacter</taxon>
    </lineage>
</organism>
<evidence type="ECO:0000313" key="6">
    <source>
        <dbReference type="EMBL" id="MBF2734857.1"/>
    </source>
</evidence>
<dbReference type="InterPro" id="IPR038584">
    <property type="entry name" value="Ribosomal_bL33_sf"/>
</dbReference>
<evidence type="ECO:0000256" key="2">
    <source>
        <dbReference type="ARBA" id="ARBA00022980"/>
    </source>
</evidence>
<dbReference type="InterPro" id="IPR011332">
    <property type="entry name" value="Ribosomal_zn-bd"/>
</dbReference>
<protein>
    <recommendedName>
        <fullName evidence="4 5">Large ribosomal subunit protein bL33</fullName>
    </recommendedName>
</protein>
<dbReference type="GO" id="GO:0003735">
    <property type="term" value="F:structural constituent of ribosome"/>
    <property type="evidence" value="ECO:0007669"/>
    <property type="project" value="InterPro"/>
</dbReference>
<evidence type="ECO:0000256" key="3">
    <source>
        <dbReference type="ARBA" id="ARBA00023274"/>
    </source>
</evidence>
<dbReference type="InterPro" id="IPR001705">
    <property type="entry name" value="Ribosomal_bL33"/>
</dbReference>
<dbReference type="GO" id="GO:0022625">
    <property type="term" value="C:cytosolic large ribosomal subunit"/>
    <property type="evidence" value="ECO:0007669"/>
    <property type="project" value="TreeGrafter"/>
</dbReference>
<dbReference type="Gene3D" id="2.20.28.120">
    <property type="entry name" value="Ribosomal protein L33"/>
    <property type="match status" value="1"/>
</dbReference>
<dbReference type="Proteomes" id="UP000604381">
    <property type="component" value="Unassembled WGS sequence"/>
</dbReference>
<name>A0A930XW96_9GAMM</name>
<dbReference type="PANTHER" id="PTHR15238:SF1">
    <property type="entry name" value="LARGE RIBOSOMAL SUBUNIT PROTEIN BL33M"/>
    <property type="match status" value="1"/>
</dbReference>
<dbReference type="Pfam" id="PF00471">
    <property type="entry name" value="Ribosomal_L33"/>
    <property type="match status" value="1"/>
</dbReference>
<comment type="caution">
    <text evidence="6">The sequence shown here is derived from an EMBL/GenBank/DDBJ whole genome shotgun (WGS) entry which is preliminary data.</text>
</comment>
<reference evidence="6" key="1">
    <citation type="submission" date="2020-10" db="EMBL/GenBank/DDBJ databases">
        <title>An improved Amphimedon queenslandica hologenome assembly reveals how three proteobacterial symbionts can extend the metabolic phenotypic of their marine sponge host.</title>
        <authorList>
            <person name="Degnan B."/>
            <person name="Degnan S."/>
            <person name="Xiang X."/>
        </authorList>
    </citation>
    <scope>NUCLEOTIDE SEQUENCE</scope>
    <source>
        <strain evidence="6">AqS2</strain>
    </source>
</reference>
<keyword evidence="2 5" id="KW-0689">Ribosomal protein</keyword>